<keyword evidence="3" id="KW-1185">Reference proteome</keyword>
<gene>
    <name evidence="2" type="ORF">PL963_05327</name>
</gene>
<organism evidence="2 3">
    <name type="scientific">Pseudomonas cerasi</name>
    <dbReference type="NCBI Taxonomy" id="1583341"/>
    <lineage>
        <taxon>Bacteria</taxon>
        <taxon>Pseudomonadati</taxon>
        <taxon>Pseudomonadota</taxon>
        <taxon>Gammaproteobacteria</taxon>
        <taxon>Pseudomonadales</taxon>
        <taxon>Pseudomonadaceae</taxon>
        <taxon>Pseudomonas</taxon>
    </lineage>
</organism>
<accession>A0A1A7GIP2</accession>
<protein>
    <submittedName>
        <fullName evidence="2">Uncharacterized protein</fullName>
    </submittedName>
</protein>
<evidence type="ECO:0000313" key="3">
    <source>
        <dbReference type="Proteomes" id="UP000239025"/>
    </source>
</evidence>
<feature type="compositionally biased region" description="Basic and acidic residues" evidence="1">
    <location>
        <begin position="11"/>
        <end position="21"/>
    </location>
</feature>
<dbReference type="EMBL" id="LT963395">
    <property type="protein sequence ID" value="SOS24412.1"/>
    <property type="molecule type" value="Genomic_DNA"/>
</dbReference>
<evidence type="ECO:0000256" key="1">
    <source>
        <dbReference type="SAM" id="MobiDB-lite"/>
    </source>
</evidence>
<dbReference type="Proteomes" id="UP000239025">
    <property type="component" value="Chromosome 1"/>
</dbReference>
<feature type="region of interest" description="Disordered" evidence="1">
    <location>
        <begin position="1"/>
        <end position="44"/>
    </location>
</feature>
<sequence length="44" mass="5072">MFTNIKPGPKPKREDGQDDRRRHVNPPGEKKHPTLPPHKHKPGD</sequence>
<evidence type="ECO:0000313" key="2">
    <source>
        <dbReference type="EMBL" id="SOS24412.1"/>
    </source>
</evidence>
<proteinExistence type="predicted"/>
<dbReference type="AlphaFoldDB" id="A0A1A7GIP2"/>
<reference evidence="3" key="1">
    <citation type="submission" date="2017-11" db="EMBL/GenBank/DDBJ databases">
        <authorList>
            <person name="Blom J."/>
        </authorList>
    </citation>
    <scope>NUCLEOTIDE SEQUENCE [LARGE SCALE GENOMIC DNA]</scope>
</reference>
<name>A0A1A7GIP2_9PSED</name>